<proteinExistence type="predicted"/>
<dbReference type="EMBL" id="HE575324">
    <property type="protein sequence ID" value="CCC95868.1"/>
    <property type="molecule type" value="Genomic_DNA"/>
</dbReference>
<dbReference type="InterPro" id="IPR027417">
    <property type="entry name" value="P-loop_NTPase"/>
</dbReference>
<dbReference type="GO" id="GO:0004386">
    <property type="term" value="F:helicase activity"/>
    <property type="evidence" value="ECO:0007669"/>
    <property type="project" value="InterPro"/>
</dbReference>
<dbReference type="AlphaFoldDB" id="G0V2J6"/>
<name>G0V2J6_TRYCI</name>
<protein>
    <submittedName>
        <fullName evidence="2">Uncharacterized protein TCIL3000_11_13740</fullName>
    </submittedName>
</protein>
<dbReference type="SUPFAM" id="SSF52540">
    <property type="entry name" value="P-loop containing nucleoside triphosphate hydrolases"/>
    <property type="match status" value="1"/>
</dbReference>
<accession>G0V2J6</accession>
<dbReference type="InterPro" id="IPR047187">
    <property type="entry name" value="SF1_C_Upf1"/>
</dbReference>
<sequence length="741" mass="82764">MDVPQVLFNVMLLPGNGDGRYHPKMNSFFSKGDAALLLFPLDVKKEKLPRCLLKVGPVPSKLGNAPAVCPRFALALQPNQGAAAVTVFTPKAAKSRHMSEDGLKYPEVIFLHVLRVFIDNQKHFYIKRLSSLASSFATASALFDIQRKSISSTLLQPRMAAHLSKIYAAELKKELFRSDIWTTLSKSILLLGELDEHQARAVTAALVALIPGWEKKVLPRHQEASPSLPLPPDITIIEGPPGTGKTQTIAVLTANLIHSLPPGGQRVLLCASSNRAIDEVLLRLLKLIERAPKLAKFRLLRVGVRENIDDEVLAKKPPLFLDDLVSVAANNLQAQGTCRSSVETAVMQSYEAQSGNFNSTGSSRARLREDLVRGAGVVFTTVGSLSQLHHYGLEFDAVIVDEASQCPEPDILAALVLSRRRAVLVGDSRQLQPTILCQASAERGMQRSLLQRLLHNDYDPFTLLTQYRMHPSLCAFPNQFFYRGKLITHKGIIARRCPMSSDVPCQISERLAKLPRLIFVDVRDGYMENSARTKFQGSLISNKREAEIVAQQARYFRKFLQLSPSEFAKRAGIITFYRGQKEAIVSRLHYEERKSGLQVATADSFQGKERDFIFISCVRAPTYGAERSRDHRGQSGPSLGFLQDWHRINVALTRAKEFCVVFGHRQTFIDSAVAHRFKRDAKAEDNNEDVFCEGTLLHDENPLVFDHLFEYAKSHPQDVCCITNEENMDLLRCLLQMDGLS</sequence>
<dbReference type="Pfam" id="PF13086">
    <property type="entry name" value="AAA_11"/>
    <property type="match status" value="1"/>
</dbReference>
<reference evidence="2" key="1">
    <citation type="journal article" date="2012" name="Proc. Natl. Acad. Sci. U.S.A.">
        <title>Antigenic diversity is generated by distinct evolutionary mechanisms in African trypanosome species.</title>
        <authorList>
            <person name="Jackson A.P."/>
            <person name="Berry A."/>
            <person name="Aslett M."/>
            <person name="Allison H.C."/>
            <person name="Burton P."/>
            <person name="Vavrova-Anderson J."/>
            <person name="Brown R."/>
            <person name="Browne H."/>
            <person name="Corton N."/>
            <person name="Hauser H."/>
            <person name="Gamble J."/>
            <person name="Gilderthorp R."/>
            <person name="Marcello L."/>
            <person name="McQuillan J."/>
            <person name="Otto T.D."/>
            <person name="Quail M.A."/>
            <person name="Sanders M.J."/>
            <person name="van Tonder A."/>
            <person name="Ginger M.L."/>
            <person name="Field M.C."/>
            <person name="Barry J.D."/>
            <person name="Hertz-Fowler C."/>
            <person name="Berriman M."/>
        </authorList>
    </citation>
    <scope>NUCLEOTIDE SEQUENCE</scope>
    <source>
        <strain evidence="2">IL3000</strain>
    </source>
</reference>
<feature type="domain" description="AAA+ ATPase" evidence="1">
    <location>
        <begin position="231"/>
        <end position="459"/>
    </location>
</feature>
<dbReference type="Pfam" id="PF13087">
    <property type="entry name" value="AAA_12"/>
    <property type="match status" value="1"/>
</dbReference>
<dbReference type="SMART" id="SM00382">
    <property type="entry name" value="AAA"/>
    <property type="match status" value="1"/>
</dbReference>
<dbReference type="CDD" id="cd18808">
    <property type="entry name" value="SF1_C_Upf1"/>
    <property type="match status" value="1"/>
</dbReference>
<dbReference type="InterPro" id="IPR003593">
    <property type="entry name" value="AAA+_ATPase"/>
</dbReference>
<dbReference type="InterPro" id="IPR045055">
    <property type="entry name" value="DNA2/NAM7-like"/>
</dbReference>
<dbReference type="PANTHER" id="PTHR10887:SF495">
    <property type="entry name" value="HELICASE SENATAXIN ISOFORM X1-RELATED"/>
    <property type="match status" value="1"/>
</dbReference>
<evidence type="ECO:0000259" key="1">
    <source>
        <dbReference type="SMART" id="SM00382"/>
    </source>
</evidence>
<dbReference type="Gene3D" id="3.40.50.300">
    <property type="entry name" value="P-loop containing nucleotide triphosphate hydrolases"/>
    <property type="match status" value="2"/>
</dbReference>
<evidence type="ECO:0000313" key="2">
    <source>
        <dbReference type="EMBL" id="CCC95868.1"/>
    </source>
</evidence>
<dbReference type="InterPro" id="IPR041677">
    <property type="entry name" value="DNA2/NAM7_AAA_11"/>
</dbReference>
<dbReference type="InterPro" id="IPR041679">
    <property type="entry name" value="DNA2/NAM7-like_C"/>
</dbReference>
<dbReference type="PANTHER" id="PTHR10887">
    <property type="entry name" value="DNA2/NAM7 HELICASE FAMILY"/>
    <property type="match status" value="1"/>
</dbReference>
<organism evidence="2">
    <name type="scientific">Trypanosoma congolense (strain IL3000)</name>
    <dbReference type="NCBI Taxonomy" id="1068625"/>
    <lineage>
        <taxon>Eukaryota</taxon>
        <taxon>Discoba</taxon>
        <taxon>Euglenozoa</taxon>
        <taxon>Kinetoplastea</taxon>
        <taxon>Metakinetoplastina</taxon>
        <taxon>Trypanosomatida</taxon>
        <taxon>Trypanosomatidae</taxon>
        <taxon>Trypanosoma</taxon>
        <taxon>Nannomonas</taxon>
    </lineage>
</organism>
<gene>
    <name evidence="2" type="ORF">TCIL3000_11_13740</name>
</gene>